<name>A0ABW2FX89_9ACTN</name>
<dbReference type="SMART" id="SM00939">
    <property type="entry name" value="PepX_C"/>
    <property type="match status" value="1"/>
</dbReference>
<gene>
    <name evidence="5" type="ORF">ACFQMG_19980</name>
</gene>
<dbReference type="PANTHER" id="PTHR22946:SF9">
    <property type="entry name" value="POLYKETIDE TRANSFERASE AF380"/>
    <property type="match status" value="1"/>
</dbReference>
<dbReference type="Gene3D" id="2.60.120.260">
    <property type="entry name" value="Galactose-binding domain-like"/>
    <property type="match status" value="1"/>
</dbReference>
<dbReference type="PANTHER" id="PTHR22946">
    <property type="entry name" value="DIENELACTONE HYDROLASE DOMAIN-CONTAINING PROTEIN-RELATED"/>
    <property type="match status" value="1"/>
</dbReference>
<feature type="region of interest" description="Disordered" evidence="3">
    <location>
        <begin position="517"/>
        <end position="537"/>
    </location>
</feature>
<feature type="region of interest" description="Disordered" evidence="3">
    <location>
        <begin position="350"/>
        <end position="389"/>
    </location>
</feature>
<dbReference type="Proteomes" id="UP001596435">
    <property type="component" value="Unassembled WGS sequence"/>
</dbReference>
<keyword evidence="6" id="KW-1185">Reference proteome</keyword>
<sequence>MPQTASQPYRTTRTDVRIPMPDGTLLAARLWRPVTDGPVPALLEYQAGGIGDTTEARDAQRHPWYAGHGYASLRVDSRGHGCSPGPPTDPASDAGLADAVAVLGWLAGRPWCTGRIGAFGLGRGGTAALALAALAPEPLAAVVAVCADDDRHAVPRTAGGAPLAAAGCQAAAASLAAACRPPDPQRAGDDWRRLWLERLAALDPSGDGSPDAPGTPGPVRRERIRAAVLAVGGWADPYPETVLRLVREMTAPVRGIIGPWPHEYPDQGRPPGPAIGFLQETLRWWDHWLRDVDTGVLKEPALRTWMNESVPPATAYANRPGRWIGDDGWPSPDVRDIRYGLDDALRTAGTPSGERYVPVRSPQHTGIDGGSVRPAGRAADLPPDQRAEDGRSVCFDSAPLPEPTEVLGAASLRLHVREGVRPGQVAARLCDVAPDGTSTLVSRGAAAVTAAGDLAFPLAAVAHAFPAGHRIRLALSSAYWPWLWPSADRAGFELDPGASVLTLPVRHLAADAGSGPILFDPPERAGAPAAGRAEPLTARPERTVVHDVAAGEWRLEVAVGDGPLLHADGLVAEEHVLEGYRIRSDDPLSAVARTDRTLRLERTDIGWDVTVQIRSECRAQGPHLVLHDHVRALEGGAVVFERDWRRRLPGP</sequence>
<dbReference type="EMBL" id="JBHTAJ010000037">
    <property type="protein sequence ID" value="MFC7181835.1"/>
    <property type="molecule type" value="Genomic_DNA"/>
</dbReference>
<comment type="caution">
    <text evidence="5">The sequence shown here is derived from an EMBL/GenBank/DDBJ whole genome shotgun (WGS) entry which is preliminary data.</text>
</comment>
<evidence type="ECO:0000256" key="3">
    <source>
        <dbReference type="SAM" id="MobiDB-lite"/>
    </source>
</evidence>
<dbReference type="Pfam" id="PF02129">
    <property type="entry name" value="Peptidase_S15"/>
    <property type="match status" value="1"/>
</dbReference>
<dbReference type="InterPro" id="IPR005674">
    <property type="entry name" value="CocE/Ser_esterase"/>
</dbReference>
<organism evidence="5 6">
    <name type="scientific">Kitasatospora paranensis</name>
    <dbReference type="NCBI Taxonomy" id="258053"/>
    <lineage>
        <taxon>Bacteria</taxon>
        <taxon>Bacillati</taxon>
        <taxon>Actinomycetota</taxon>
        <taxon>Actinomycetes</taxon>
        <taxon>Kitasatosporales</taxon>
        <taxon>Streptomycetaceae</taxon>
        <taxon>Kitasatospora</taxon>
    </lineage>
</organism>
<dbReference type="InterPro" id="IPR029058">
    <property type="entry name" value="AB_hydrolase_fold"/>
</dbReference>
<dbReference type="Gene3D" id="3.40.50.1820">
    <property type="entry name" value="alpha/beta hydrolase"/>
    <property type="match status" value="1"/>
</dbReference>
<dbReference type="InterPro" id="IPR013736">
    <property type="entry name" value="Xaa-Pro_dipept_C"/>
</dbReference>
<accession>A0ABW2FX89</accession>
<dbReference type="NCBIfam" id="TIGR00976">
    <property type="entry name" value="CocE_NonD"/>
    <property type="match status" value="2"/>
</dbReference>
<dbReference type="SUPFAM" id="SSF53474">
    <property type="entry name" value="alpha/beta-Hydrolases"/>
    <property type="match status" value="1"/>
</dbReference>
<feature type="domain" description="Xaa-Pro dipeptidyl-peptidase C-terminal" evidence="4">
    <location>
        <begin position="282"/>
        <end position="502"/>
    </location>
</feature>
<keyword evidence="2 5" id="KW-0378">Hydrolase</keyword>
<feature type="compositionally biased region" description="Low complexity" evidence="3">
    <location>
        <begin position="524"/>
        <end position="535"/>
    </location>
</feature>
<dbReference type="InterPro" id="IPR050261">
    <property type="entry name" value="FrsA_esterase"/>
</dbReference>
<evidence type="ECO:0000313" key="6">
    <source>
        <dbReference type="Proteomes" id="UP001596435"/>
    </source>
</evidence>
<evidence type="ECO:0000256" key="2">
    <source>
        <dbReference type="ARBA" id="ARBA00022801"/>
    </source>
</evidence>
<proteinExistence type="inferred from homology"/>
<evidence type="ECO:0000256" key="1">
    <source>
        <dbReference type="ARBA" id="ARBA00008645"/>
    </source>
</evidence>
<protein>
    <submittedName>
        <fullName evidence="5">CocE/NonD family hydrolase</fullName>
    </submittedName>
</protein>
<dbReference type="Pfam" id="PF08530">
    <property type="entry name" value="PepX_C"/>
    <property type="match status" value="1"/>
</dbReference>
<dbReference type="InterPro" id="IPR008979">
    <property type="entry name" value="Galactose-bd-like_sf"/>
</dbReference>
<comment type="similarity">
    <text evidence="1">Belongs to the AB hydrolase superfamily.</text>
</comment>
<evidence type="ECO:0000313" key="5">
    <source>
        <dbReference type="EMBL" id="MFC7181835.1"/>
    </source>
</evidence>
<dbReference type="GO" id="GO:0016787">
    <property type="term" value="F:hydrolase activity"/>
    <property type="evidence" value="ECO:0007669"/>
    <property type="project" value="UniProtKB-KW"/>
</dbReference>
<reference evidence="6" key="1">
    <citation type="journal article" date="2019" name="Int. J. Syst. Evol. Microbiol.">
        <title>The Global Catalogue of Microorganisms (GCM) 10K type strain sequencing project: providing services to taxonomists for standard genome sequencing and annotation.</title>
        <authorList>
            <consortium name="The Broad Institute Genomics Platform"/>
            <consortium name="The Broad Institute Genome Sequencing Center for Infectious Disease"/>
            <person name="Wu L."/>
            <person name="Ma J."/>
        </authorList>
    </citation>
    <scope>NUCLEOTIDE SEQUENCE [LARGE SCALE GENOMIC DNA]</scope>
    <source>
        <strain evidence="6">CGMCC 1.12859</strain>
    </source>
</reference>
<evidence type="ECO:0000259" key="4">
    <source>
        <dbReference type="SMART" id="SM00939"/>
    </source>
</evidence>
<dbReference type="InterPro" id="IPR000383">
    <property type="entry name" value="Xaa-Pro-like_dom"/>
</dbReference>
<dbReference type="SUPFAM" id="SSF49785">
    <property type="entry name" value="Galactose-binding domain-like"/>
    <property type="match status" value="1"/>
</dbReference>
<dbReference type="RefSeq" id="WP_380231633.1">
    <property type="nucleotide sequence ID" value="NZ_JBHTAJ010000037.1"/>
</dbReference>